<dbReference type="PANTHER" id="PTHR10900">
    <property type="entry name" value="PERIOSTIN-RELATED"/>
    <property type="match status" value="1"/>
</dbReference>
<dbReference type="Gene3D" id="2.30.180.10">
    <property type="entry name" value="FAS1 domain"/>
    <property type="match status" value="2"/>
</dbReference>
<organism evidence="4 5">
    <name type="scientific">Exophiala mesophila</name>
    <name type="common">Black yeast-like fungus</name>
    <dbReference type="NCBI Taxonomy" id="212818"/>
    <lineage>
        <taxon>Eukaryota</taxon>
        <taxon>Fungi</taxon>
        <taxon>Dikarya</taxon>
        <taxon>Ascomycota</taxon>
        <taxon>Pezizomycotina</taxon>
        <taxon>Eurotiomycetes</taxon>
        <taxon>Chaetothyriomycetidae</taxon>
        <taxon>Chaetothyriales</taxon>
        <taxon>Herpotrichiellaceae</taxon>
        <taxon>Exophiala</taxon>
    </lineage>
</organism>
<dbReference type="Proteomes" id="UP000288859">
    <property type="component" value="Unassembled WGS sequence"/>
</dbReference>
<feature type="domain" description="FAS1" evidence="3">
    <location>
        <begin position="182"/>
        <end position="309"/>
    </location>
</feature>
<dbReference type="PANTHER" id="PTHR10900:SF77">
    <property type="entry name" value="FI19380P1"/>
    <property type="match status" value="1"/>
</dbReference>
<dbReference type="InterPro" id="IPR000782">
    <property type="entry name" value="FAS1_domain"/>
</dbReference>
<dbReference type="OrthoDB" id="286301at2759"/>
<dbReference type="InterPro" id="IPR036378">
    <property type="entry name" value="FAS1_dom_sf"/>
</dbReference>
<evidence type="ECO:0000256" key="1">
    <source>
        <dbReference type="SAM" id="MobiDB-lite"/>
    </source>
</evidence>
<feature type="domain" description="FAS1" evidence="3">
    <location>
        <begin position="21"/>
        <end position="178"/>
    </location>
</feature>
<dbReference type="SUPFAM" id="SSF82153">
    <property type="entry name" value="FAS1 domain"/>
    <property type="match status" value="2"/>
</dbReference>
<dbReference type="VEuPathDB" id="FungiDB:PV10_01378"/>
<sequence length="391" mass="40985">MLSKTFALSALAATAIAQDALPSFTQLLNETRALGYLNEFLAEYPPLLSAVNALTNVTILAPNNAALRLFPWDPRFMDLYEGTVDYAQALIGYHIIEGVYENFTEAWLPYKTSLRVGEFANVTGGQVVIGRYNWRGYYSEFFGGDSVTAHYPVDKVPALAPVAIPFNGGVIYPIDDVLNIPGNLTKELAQKNVNGSTFVELLEKAGILEEVEGLADITVLVPDNAAFDTVGAAVEELSTEELAEVLKYHIITDNVVYANLIANGTTYPTLSGTEISIYRNRTTFFGNGAATTNNLLIRNGVAIVVDSVLSPDAPAVNGTQSEGNPAFPVGPGSSSSSDATGCAAATTGGAAAATTTTGTAPAEYTNGAVSFKQGAVSVAALAAAAGFAMNL</sequence>
<evidence type="ECO:0000256" key="2">
    <source>
        <dbReference type="SAM" id="SignalP"/>
    </source>
</evidence>
<feature type="chain" id="PRO_5019040433" description="FAS1 domain-containing protein" evidence="2">
    <location>
        <begin position="18"/>
        <end position="391"/>
    </location>
</feature>
<dbReference type="PROSITE" id="PS50213">
    <property type="entry name" value="FAS1"/>
    <property type="match status" value="2"/>
</dbReference>
<dbReference type="Pfam" id="PF02469">
    <property type="entry name" value="Fasciclin"/>
    <property type="match status" value="1"/>
</dbReference>
<evidence type="ECO:0000313" key="5">
    <source>
        <dbReference type="Proteomes" id="UP000288859"/>
    </source>
</evidence>
<dbReference type="SMART" id="SM00554">
    <property type="entry name" value="FAS1"/>
    <property type="match status" value="2"/>
</dbReference>
<keyword evidence="2" id="KW-0732">Signal</keyword>
<dbReference type="AlphaFoldDB" id="A0A438N5A4"/>
<proteinExistence type="predicted"/>
<protein>
    <recommendedName>
        <fullName evidence="3">FAS1 domain-containing protein</fullName>
    </recommendedName>
</protein>
<dbReference type="GO" id="GO:0000329">
    <property type="term" value="C:fungal-type vacuole membrane"/>
    <property type="evidence" value="ECO:0007669"/>
    <property type="project" value="TreeGrafter"/>
</dbReference>
<evidence type="ECO:0000313" key="4">
    <source>
        <dbReference type="EMBL" id="RVX70899.1"/>
    </source>
</evidence>
<comment type="caution">
    <text evidence="4">The sequence shown here is derived from an EMBL/GenBank/DDBJ whole genome shotgun (WGS) entry which is preliminary data.</text>
</comment>
<reference evidence="4 5" key="1">
    <citation type="submission" date="2017-03" db="EMBL/GenBank/DDBJ databases">
        <title>Genomes of endolithic fungi from Antarctica.</title>
        <authorList>
            <person name="Coleine C."/>
            <person name="Masonjones S."/>
            <person name="Stajich J.E."/>
        </authorList>
    </citation>
    <scope>NUCLEOTIDE SEQUENCE [LARGE SCALE GENOMIC DNA]</scope>
    <source>
        <strain evidence="4 5">CCFEE 6314</strain>
    </source>
</reference>
<dbReference type="GO" id="GO:0016236">
    <property type="term" value="P:macroautophagy"/>
    <property type="evidence" value="ECO:0007669"/>
    <property type="project" value="TreeGrafter"/>
</dbReference>
<gene>
    <name evidence="4" type="ORF">B0A52_06056</name>
</gene>
<feature type="signal peptide" evidence="2">
    <location>
        <begin position="1"/>
        <end position="17"/>
    </location>
</feature>
<accession>A0A438N5A4</accession>
<feature type="region of interest" description="Disordered" evidence="1">
    <location>
        <begin position="315"/>
        <end position="340"/>
    </location>
</feature>
<evidence type="ECO:0000259" key="3">
    <source>
        <dbReference type="PROSITE" id="PS50213"/>
    </source>
</evidence>
<dbReference type="InterPro" id="IPR050904">
    <property type="entry name" value="Adhesion/Biosynth-related"/>
</dbReference>
<dbReference type="EMBL" id="NAJM01000020">
    <property type="protein sequence ID" value="RVX70899.1"/>
    <property type="molecule type" value="Genomic_DNA"/>
</dbReference>
<name>A0A438N5A4_EXOME</name>